<evidence type="ECO:0000259" key="6">
    <source>
        <dbReference type="PROSITE" id="PS50011"/>
    </source>
</evidence>
<dbReference type="Pfam" id="PF00069">
    <property type="entry name" value="Pkinase"/>
    <property type="match status" value="1"/>
</dbReference>
<dbReference type="Gene3D" id="1.10.510.10">
    <property type="entry name" value="Transferase(Phosphotransferase) domain 1"/>
    <property type="match status" value="2"/>
</dbReference>
<dbReference type="CDD" id="cd05123">
    <property type="entry name" value="STKc_AGC"/>
    <property type="match status" value="1"/>
</dbReference>
<keyword evidence="4" id="KW-0418">Kinase</keyword>
<gene>
    <name evidence="7" type="ORF">J437_LFUL001151</name>
</gene>
<evidence type="ECO:0000256" key="1">
    <source>
        <dbReference type="ARBA" id="ARBA00022527"/>
    </source>
</evidence>
<sequence>MSNETKSSGSCIPELLGFNNFLRRNSRSRSVRSINYSKTAWPVSYIESIFFPEFKRKSQVTDCEFKVVETISKGAFGKVYKVIDDGGTEYALKILSKAQIIGDNALKQVKDEVRIQSMCGHHPFIVSCPYYWQSKKQLFIVTSYIPGGELLKLWYTYGSFPENVVRIFIAEIALALDFLHNAGVIYRDLKLENILLDHEGHIQIIDFGLAKWLKYGSRTNTICGTLQYMGDNALKQVKDEVRIQSMCGHHPFIVSCPYYWQSKKQLFIAPEILRMESYTHSVDWWSLGVIAFCLLQGSVSTDYSLPI</sequence>
<keyword evidence="1" id="KW-0723">Serine/threonine-protein kinase</keyword>
<name>A0A8K0NY42_LADFU</name>
<dbReference type="EMBL" id="KZ308183">
    <property type="protein sequence ID" value="KAG8224074.1"/>
    <property type="molecule type" value="Genomic_DNA"/>
</dbReference>
<keyword evidence="2" id="KW-0808">Transferase</keyword>
<reference evidence="7" key="2">
    <citation type="submission" date="2017-10" db="EMBL/GenBank/DDBJ databases">
        <title>Ladona fulva Genome sequencing and assembly.</title>
        <authorList>
            <person name="Murali S."/>
            <person name="Richards S."/>
            <person name="Bandaranaike D."/>
            <person name="Bellair M."/>
            <person name="Blankenburg K."/>
            <person name="Chao H."/>
            <person name="Dinh H."/>
            <person name="Doddapaneni H."/>
            <person name="Dugan-Rocha S."/>
            <person name="Elkadiri S."/>
            <person name="Gnanaolivu R."/>
            <person name="Hernandez B."/>
            <person name="Skinner E."/>
            <person name="Javaid M."/>
            <person name="Lee S."/>
            <person name="Li M."/>
            <person name="Ming W."/>
            <person name="Munidasa M."/>
            <person name="Muniz J."/>
            <person name="Nguyen L."/>
            <person name="Hughes D."/>
            <person name="Osuji N."/>
            <person name="Pu L.-L."/>
            <person name="Puazo M."/>
            <person name="Qu C."/>
            <person name="Quiroz J."/>
            <person name="Raj R."/>
            <person name="Weissenberger G."/>
            <person name="Xin Y."/>
            <person name="Zou X."/>
            <person name="Han Y."/>
            <person name="Worley K."/>
            <person name="Muzny D."/>
            <person name="Gibbs R."/>
        </authorList>
    </citation>
    <scope>NUCLEOTIDE SEQUENCE</scope>
    <source>
        <strain evidence="7">Sampled in the wild</strain>
    </source>
</reference>
<dbReference type="Gene3D" id="3.30.200.20">
    <property type="entry name" value="Phosphorylase Kinase, domain 1"/>
    <property type="match status" value="1"/>
</dbReference>
<dbReference type="InterPro" id="IPR000719">
    <property type="entry name" value="Prot_kinase_dom"/>
</dbReference>
<evidence type="ECO:0000313" key="8">
    <source>
        <dbReference type="Proteomes" id="UP000792457"/>
    </source>
</evidence>
<dbReference type="InterPro" id="IPR011009">
    <property type="entry name" value="Kinase-like_dom_sf"/>
</dbReference>
<protein>
    <recommendedName>
        <fullName evidence="6">Protein kinase domain-containing protein</fullName>
    </recommendedName>
</protein>
<reference evidence="7" key="1">
    <citation type="submission" date="2013-04" db="EMBL/GenBank/DDBJ databases">
        <authorList>
            <person name="Qu J."/>
            <person name="Murali S.C."/>
            <person name="Bandaranaike D."/>
            <person name="Bellair M."/>
            <person name="Blankenburg K."/>
            <person name="Chao H."/>
            <person name="Dinh H."/>
            <person name="Doddapaneni H."/>
            <person name="Downs B."/>
            <person name="Dugan-Rocha S."/>
            <person name="Elkadiri S."/>
            <person name="Gnanaolivu R.D."/>
            <person name="Hernandez B."/>
            <person name="Javaid M."/>
            <person name="Jayaseelan J.C."/>
            <person name="Lee S."/>
            <person name="Li M."/>
            <person name="Ming W."/>
            <person name="Munidasa M."/>
            <person name="Muniz J."/>
            <person name="Nguyen L."/>
            <person name="Ongeri F."/>
            <person name="Osuji N."/>
            <person name="Pu L.-L."/>
            <person name="Puazo M."/>
            <person name="Qu C."/>
            <person name="Quiroz J."/>
            <person name="Raj R."/>
            <person name="Weissenberger G."/>
            <person name="Xin Y."/>
            <person name="Zou X."/>
            <person name="Han Y."/>
            <person name="Richards S."/>
            <person name="Worley K."/>
            <person name="Muzny D."/>
            <person name="Gibbs R."/>
        </authorList>
    </citation>
    <scope>NUCLEOTIDE SEQUENCE</scope>
    <source>
        <strain evidence="7">Sampled in the wild</strain>
    </source>
</reference>
<dbReference type="SMART" id="SM00220">
    <property type="entry name" value="S_TKc"/>
    <property type="match status" value="1"/>
</dbReference>
<dbReference type="GO" id="GO:0005524">
    <property type="term" value="F:ATP binding"/>
    <property type="evidence" value="ECO:0007669"/>
    <property type="project" value="UniProtKB-KW"/>
</dbReference>
<accession>A0A8K0NY42</accession>
<keyword evidence="8" id="KW-1185">Reference proteome</keyword>
<evidence type="ECO:0000313" key="7">
    <source>
        <dbReference type="EMBL" id="KAG8224074.1"/>
    </source>
</evidence>
<dbReference type="OrthoDB" id="3205605at2759"/>
<dbReference type="PANTHER" id="PTHR24355">
    <property type="entry name" value="G PROTEIN-COUPLED RECEPTOR KINASE/RIBOSOMAL PROTEIN S6 KINASE"/>
    <property type="match status" value="1"/>
</dbReference>
<dbReference type="InterPro" id="IPR008271">
    <property type="entry name" value="Ser/Thr_kinase_AS"/>
</dbReference>
<feature type="domain" description="Protein kinase" evidence="6">
    <location>
        <begin position="65"/>
        <end position="307"/>
    </location>
</feature>
<comment type="caution">
    <text evidence="7">The sequence shown here is derived from an EMBL/GenBank/DDBJ whole genome shotgun (WGS) entry which is preliminary data.</text>
</comment>
<evidence type="ECO:0000256" key="2">
    <source>
        <dbReference type="ARBA" id="ARBA00022679"/>
    </source>
</evidence>
<evidence type="ECO:0000256" key="4">
    <source>
        <dbReference type="ARBA" id="ARBA00022777"/>
    </source>
</evidence>
<evidence type="ECO:0000256" key="3">
    <source>
        <dbReference type="ARBA" id="ARBA00022741"/>
    </source>
</evidence>
<dbReference type="PANTHER" id="PTHR24355:SF1">
    <property type="entry name" value="RIBOSOMAL PROTEIN S6 KINASE-RELATED PROTEIN"/>
    <property type="match status" value="1"/>
</dbReference>
<keyword evidence="5" id="KW-0067">ATP-binding</keyword>
<dbReference type="Proteomes" id="UP000792457">
    <property type="component" value="Unassembled WGS sequence"/>
</dbReference>
<organism evidence="7 8">
    <name type="scientific">Ladona fulva</name>
    <name type="common">Scarce chaser dragonfly</name>
    <name type="synonym">Libellula fulva</name>
    <dbReference type="NCBI Taxonomy" id="123851"/>
    <lineage>
        <taxon>Eukaryota</taxon>
        <taxon>Metazoa</taxon>
        <taxon>Ecdysozoa</taxon>
        <taxon>Arthropoda</taxon>
        <taxon>Hexapoda</taxon>
        <taxon>Insecta</taxon>
        <taxon>Pterygota</taxon>
        <taxon>Palaeoptera</taxon>
        <taxon>Odonata</taxon>
        <taxon>Epiprocta</taxon>
        <taxon>Anisoptera</taxon>
        <taxon>Libelluloidea</taxon>
        <taxon>Libellulidae</taxon>
        <taxon>Ladona</taxon>
    </lineage>
</organism>
<evidence type="ECO:0000256" key="5">
    <source>
        <dbReference type="ARBA" id="ARBA00022840"/>
    </source>
</evidence>
<dbReference type="PROSITE" id="PS00108">
    <property type="entry name" value="PROTEIN_KINASE_ST"/>
    <property type="match status" value="1"/>
</dbReference>
<proteinExistence type="predicted"/>
<dbReference type="GO" id="GO:0004674">
    <property type="term" value="F:protein serine/threonine kinase activity"/>
    <property type="evidence" value="ECO:0007669"/>
    <property type="project" value="UniProtKB-KW"/>
</dbReference>
<dbReference type="InterPro" id="IPR045270">
    <property type="entry name" value="STKc_AGC"/>
</dbReference>
<dbReference type="PROSITE" id="PS50011">
    <property type="entry name" value="PROTEIN_KINASE_DOM"/>
    <property type="match status" value="1"/>
</dbReference>
<dbReference type="SUPFAM" id="SSF56112">
    <property type="entry name" value="Protein kinase-like (PK-like)"/>
    <property type="match status" value="2"/>
</dbReference>
<keyword evidence="3" id="KW-0547">Nucleotide-binding</keyword>
<dbReference type="AlphaFoldDB" id="A0A8K0NY42"/>